<feature type="domain" description="TF-B3" evidence="6">
    <location>
        <begin position="29"/>
        <end position="126"/>
    </location>
</feature>
<evidence type="ECO:0000259" key="6">
    <source>
        <dbReference type="PROSITE" id="PS50863"/>
    </source>
</evidence>
<dbReference type="STRING" id="74649.A0A2P6SE03"/>
<reference evidence="7 8" key="1">
    <citation type="journal article" date="2018" name="Nat. Genet.">
        <title>The Rosa genome provides new insights in the design of modern roses.</title>
        <authorList>
            <person name="Bendahmane M."/>
        </authorList>
    </citation>
    <scope>NUCLEOTIDE SEQUENCE [LARGE SCALE GENOMIC DNA]</scope>
    <source>
        <strain evidence="8">cv. Old Blush</strain>
    </source>
</reference>
<comment type="subcellular location">
    <subcellularLocation>
        <location evidence="1">Nucleus</location>
    </subcellularLocation>
</comment>
<dbReference type="SUPFAM" id="SSF101936">
    <property type="entry name" value="DNA-binding pseudobarrel domain"/>
    <property type="match status" value="1"/>
</dbReference>
<evidence type="ECO:0000256" key="5">
    <source>
        <dbReference type="ARBA" id="ARBA00023242"/>
    </source>
</evidence>
<dbReference type="PANTHER" id="PTHR31391:SF64">
    <property type="entry name" value="B3 DOMAIN-CONTAINING PROTEIN OS06G0112300"/>
    <property type="match status" value="1"/>
</dbReference>
<organism evidence="7 8">
    <name type="scientific">Rosa chinensis</name>
    <name type="common">China rose</name>
    <dbReference type="NCBI Taxonomy" id="74649"/>
    <lineage>
        <taxon>Eukaryota</taxon>
        <taxon>Viridiplantae</taxon>
        <taxon>Streptophyta</taxon>
        <taxon>Embryophyta</taxon>
        <taxon>Tracheophyta</taxon>
        <taxon>Spermatophyta</taxon>
        <taxon>Magnoliopsida</taxon>
        <taxon>eudicotyledons</taxon>
        <taxon>Gunneridae</taxon>
        <taxon>Pentapetalae</taxon>
        <taxon>rosids</taxon>
        <taxon>fabids</taxon>
        <taxon>Rosales</taxon>
        <taxon>Rosaceae</taxon>
        <taxon>Rosoideae</taxon>
        <taxon>Rosoideae incertae sedis</taxon>
        <taxon>Rosa</taxon>
    </lineage>
</organism>
<dbReference type="PROSITE" id="PS50863">
    <property type="entry name" value="B3"/>
    <property type="match status" value="1"/>
</dbReference>
<dbReference type="PANTHER" id="PTHR31391">
    <property type="entry name" value="B3 DOMAIN-CONTAINING PROTEIN OS11G0197600-RELATED"/>
    <property type="match status" value="1"/>
</dbReference>
<keyword evidence="4" id="KW-0804">Transcription</keyword>
<dbReference type="GO" id="GO:0003677">
    <property type="term" value="F:DNA binding"/>
    <property type="evidence" value="ECO:0007669"/>
    <property type="project" value="UniProtKB-KW"/>
</dbReference>
<gene>
    <name evidence="7" type="ORF">RchiOBHm_Chr1g0342401</name>
</gene>
<dbReference type="EMBL" id="PDCK01000039">
    <property type="protein sequence ID" value="PRQ56903.1"/>
    <property type="molecule type" value="Genomic_DNA"/>
</dbReference>
<evidence type="ECO:0000256" key="3">
    <source>
        <dbReference type="ARBA" id="ARBA00023125"/>
    </source>
</evidence>
<accession>A0A2P6SE03</accession>
<keyword evidence="3" id="KW-0238">DNA-binding</keyword>
<dbReference type="Gene3D" id="2.40.330.10">
    <property type="entry name" value="DNA-binding pseudobarrel domain"/>
    <property type="match status" value="1"/>
</dbReference>
<evidence type="ECO:0000313" key="8">
    <source>
        <dbReference type="Proteomes" id="UP000238479"/>
    </source>
</evidence>
<comment type="caution">
    <text evidence="7">The sequence shown here is derived from an EMBL/GenBank/DDBJ whole genome shotgun (WGS) entry which is preliminary data.</text>
</comment>
<dbReference type="InterPro" id="IPR015300">
    <property type="entry name" value="DNA-bd_pseudobarrel_sf"/>
</dbReference>
<dbReference type="SMART" id="SM01019">
    <property type="entry name" value="B3"/>
    <property type="match status" value="1"/>
</dbReference>
<protein>
    <submittedName>
        <fullName evidence="7">Putative transcription factor B3-Domain family</fullName>
    </submittedName>
</protein>
<dbReference type="OMA" id="TILEPCE"/>
<evidence type="ECO:0000256" key="4">
    <source>
        <dbReference type="ARBA" id="ARBA00023163"/>
    </source>
</evidence>
<keyword evidence="5" id="KW-0539">Nucleus</keyword>
<evidence type="ECO:0000256" key="2">
    <source>
        <dbReference type="ARBA" id="ARBA00023015"/>
    </source>
</evidence>
<sequence>MEDSAQSRATPTIELHGDEFWPLSGKPFFDIIFTKSHVKPLYQMEIPAKLNPVLPAGASFPMVLSFGDKSWEMIYNETKRLKLVDRQSWRAFVDDNSLKAGDGCIFELTGCDSTKVVFKVQILRGDIPAELVEKYSSETEKPIII</sequence>
<dbReference type="AlphaFoldDB" id="A0A2P6SE03"/>
<evidence type="ECO:0000313" key="7">
    <source>
        <dbReference type="EMBL" id="PRQ56903.1"/>
    </source>
</evidence>
<dbReference type="Gramene" id="PRQ56903">
    <property type="protein sequence ID" value="PRQ56903"/>
    <property type="gene ID" value="RchiOBHm_Chr1g0342401"/>
</dbReference>
<name>A0A2P6SE03_ROSCH</name>
<dbReference type="Pfam" id="PF02362">
    <property type="entry name" value="B3"/>
    <property type="match status" value="1"/>
</dbReference>
<evidence type="ECO:0000256" key="1">
    <source>
        <dbReference type="ARBA" id="ARBA00004123"/>
    </source>
</evidence>
<dbReference type="GO" id="GO:0005634">
    <property type="term" value="C:nucleus"/>
    <property type="evidence" value="ECO:0007669"/>
    <property type="project" value="UniProtKB-SubCell"/>
</dbReference>
<dbReference type="Proteomes" id="UP000238479">
    <property type="component" value="Chromosome 1"/>
</dbReference>
<keyword evidence="8" id="KW-1185">Reference proteome</keyword>
<dbReference type="InterPro" id="IPR044837">
    <property type="entry name" value="REM16-like"/>
</dbReference>
<keyword evidence="2" id="KW-0805">Transcription regulation</keyword>
<dbReference type="CDD" id="cd10017">
    <property type="entry name" value="B3_DNA"/>
    <property type="match status" value="1"/>
</dbReference>
<dbReference type="InterPro" id="IPR003340">
    <property type="entry name" value="B3_DNA-bd"/>
</dbReference>
<proteinExistence type="predicted"/>